<proteinExistence type="predicted"/>
<evidence type="ECO:0008006" key="3">
    <source>
        <dbReference type="Google" id="ProtNLM"/>
    </source>
</evidence>
<dbReference type="EMBL" id="JAXQPW010000002">
    <property type="protein sequence ID" value="MDZ5662023.1"/>
    <property type="molecule type" value="Genomic_DNA"/>
</dbReference>
<reference evidence="1 2" key="1">
    <citation type="submission" date="2023-11" db="EMBL/GenBank/DDBJ databases">
        <title>Novel species in genus Nocardioides.</title>
        <authorList>
            <person name="Zhou H."/>
        </authorList>
    </citation>
    <scope>NUCLEOTIDE SEQUENCE [LARGE SCALE GENOMIC DNA]</scope>
    <source>
        <strain evidence="1 2">S-58</strain>
    </source>
</reference>
<comment type="caution">
    <text evidence="1">The sequence shown here is derived from an EMBL/GenBank/DDBJ whole genome shotgun (WGS) entry which is preliminary data.</text>
</comment>
<sequence length="137" mass="15723">MSPRATVDDIHATARAMPHVTVFRPDSNPVYQVGSKSFVFFRTPRPDAVDPDTGERYDDVVVIWVASEGDKQALLQDERLPFFTTPHFDGHPSVLLRASRVGELDRDELVEIVQDAWLAQASARRRRLWLEEHRLEE</sequence>
<dbReference type="RefSeq" id="WP_322424175.1">
    <property type="nucleotide sequence ID" value="NZ_JAXQPW010000002.1"/>
</dbReference>
<gene>
    <name evidence="1" type="ORF">SFC79_09645</name>
</gene>
<organism evidence="1 2">
    <name type="scientific">Nocardioides renjunii</name>
    <dbReference type="NCBI Taxonomy" id="3095075"/>
    <lineage>
        <taxon>Bacteria</taxon>
        <taxon>Bacillati</taxon>
        <taxon>Actinomycetota</taxon>
        <taxon>Actinomycetes</taxon>
        <taxon>Propionibacteriales</taxon>
        <taxon>Nocardioidaceae</taxon>
        <taxon>Nocardioides</taxon>
    </lineage>
</organism>
<evidence type="ECO:0000313" key="2">
    <source>
        <dbReference type="Proteomes" id="UP001291999"/>
    </source>
</evidence>
<dbReference type="Proteomes" id="UP001291999">
    <property type="component" value="Unassembled WGS sequence"/>
</dbReference>
<dbReference type="Pfam" id="PF04237">
    <property type="entry name" value="YjbR"/>
    <property type="match status" value="1"/>
</dbReference>
<protein>
    <recommendedName>
        <fullName evidence="3">MmcQ/YjbR family DNA-binding protein</fullName>
    </recommendedName>
</protein>
<accession>A0ABU5KAM6</accession>
<keyword evidence="2" id="KW-1185">Reference proteome</keyword>
<evidence type="ECO:0000313" key="1">
    <source>
        <dbReference type="EMBL" id="MDZ5662023.1"/>
    </source>
</evidence>
<dbReference type="InterPro" id="IPR058532">
    <property type="entry name" value="YjbR/MT2646/Rv2570-like"/>
</dbReference>
<name>A0ABU5KAM6_9ACTN</name>